<dbReference type="PRINTS" id="PR00411">
    <property type="entry name" value="PNDRDTASEI"/>
</dbReference>
<dbReference type="Gene3D" id="3.50.50.60">
    <property type="entry name" value="FAD/NAD(P)-binding domain"/>
    <property type="match status" value="2"/>
</dbReference>
<dbReference type="SUPFAM" id="SSF51905">
    <property type="entry name" value="FAD/NAD(P)-binding domain"/>
    <property type="match status" value="2"/>
</dbReference>
<keyword evidence="2" id="KW-0285">Flavoprotein</keyword>
<dbReference type="GO" id="GO:0016651">
    <property type="term" value="F:oxidoreductase activity, acting on NAD(P)H"/>
    <property type="evidence" value="ECO:0007669"/>
    <property type="project" value="TreeGrafter"/>
</dbReference>
<evidence type="ECO:0000256" key="1">
    <source>
        <dbReference type="ARBA" id="ARBA00001974"/>
    </source>
</evidence>
<dbReference type="Pfam" id="PF07992">
    <property type="entry name" value="Pyr_redox_2"/>
    <property type="match status" value="1"/>
</dbReference>
<evidence type="ECO:0000256" key="2">
    <source>
        <dbReference type="ARBA" id="ARBA00022630"/>
    </source>
</evidence>
<dbReference type="Gene3D" id="3.30.390.30">
    <property type="match status" value="1"/>
</dbReference>
<dbReference type="Pfam" id="PF14759">
    <property type="entry name" value="Reductase_C"/>
    <property type="match status" value="1"/>
</dbReference>
<dbReference type="GO" id="GO:0005737">
    <property type="term" value="C:cytoplasm"/>
    <property type="evidence" value="ECO:0007669"/>
    <property type="project" value="TreeGrafter"/>
</dbReference>
<evidence type="ECO:0000313" key="8">
    <source>
        <dbReference type="Proteomes" id="UP000067689"/>
    </source>
</evidence>
<reference evidence="7 8" key="1">
    <citation type="journal article" date="1991" name="Int. J. Syst. Bacteriol.">
        <title>Description of the erythromycin-producing bacterium Arthrobacter sp. strain NRRL B-3381 as Aeromicrobium erythreum gen. nov., sp. nov.</title>
        <authorList>
            <person name="Miller E.S."/>
            <person name="Woese C.R."/>
            <person name="Brenner S."/>
        </authorList>
    </citation>
    <scope>NUCLEOTIDE SEQUENCE [LARGE SCALE GENOMIC DNA]</scope>
    <source>
        <strain evidence="7 8">AR18</strain>
    </source>
</reference>
<dbReference type="OrthoDB" id="3568330at2"/>
<dbReference type="InterPro" id="IPR050446">
    <property type="entry name" value="FAD-oxidoreductase/Apoptosis"/>
</dbReference>
<gene>
    <name evidence="7" type="ORF">AERYTH_04700</name>
</gene>
<sequence>MGRDTDRLVVVGAGIAGVSVVGAARLAGFEGEVVLLGEEPELPYRRPPVSKEVVRGEKGADDIRIRKADWYEAQRVHLRTGERVAAIDVEAHRVTLASGEELDYGSLVLATGGRARTLEAITAPDAPGVRTLRDLADVDGVLEALRPGGRLVVVGAGLIGSEIAASARELGAEVTLLEAAASPLQHLLPPDLGALCAELHTTHGTDLQLGVEVTAIVAGDDGETVVEAADGRRWSAPVVVVAVGMAPNGELAAAAGLAVERGAVVVDDHGRTSAPDVYAAGDVVLRPSVLRGGPERVEHWQGAQNHGTAVGRNVAGQDAAFDEVPWCWSDQYGHTLQVTGWLAAAHELVVRGSLEARDFTAFLLDDGVLRGAVSIGRPAEVRVARQAIGAKARPDVSALDTTDDLAAALQAT</sequence>
<dbReference type="PATRIC" id="fig|2041.4.peg.977"/>
<comment type="cofactor">
    <cofactor evidence="1">
        <name>FAD</name>
        <dbReference type="ChEBI" id="CHEBI:57692"/>
    </cofactor>
</comment>
<dbReference type="SUPFAM" id="SSF55424">
    <property type="entry name" value="FAD/NAD-linked reductases, dimerisation (C-terminal) domain"/>
    <property type="match status" value="1"/>
</dbReference>
<dbReference type="KEGG" id="aer:AERYTH_04700"/>
<feature type="domain" description="Reductase C-terminal" evidence="6">
    <location>
        <begin position="326"/>
        <end position="406"/>
    </location>
</feature>
<dbReference type="EMBL" id="CP011502">
    <property type="protein sequence ID" value="ALX04046.1"/>
    <property type="molecule type" value="Genomic_DNA"/>
</dbReference>
<keyword evidence="8" id="KW-1185">Reference proteome</keyword>
<evidence type="ECO:0000259" key="6">
    <source>
        <dbReference type="Pfam" id="PF14759"/>
    </source>
</evidence>
<dbReference type="PRINTS" id="PR00368">
    <property type="entry name" value="FADPNR"/>
</dbReference>
<evidence type="ECO:0000259" key="5">
    <source>
        <dbReference type="Pfam" id="PF07992"/>
    </source>
</evidence>
<accession>A0A0U4C853</accession>
<name>A0A0U4C853_9ACTN</name>
<evidence type="ECO:0000313" key="7">
    <source>
        <dbReference type="EMBL" id="ALX04046.1"/>
    </source>
</evidence>
<dbReference type="InterPro" id="IPR028202">
    <property type="entry name" value="Reductase_C"/>
</dbReference>
<organism evidence="7 8">
    <name type="scientific">Aeromicrobium erythreum</name>
    <dbReference type="NCBI Taxonomy" id="2041"/>
    <lineage>
        <taxon>Bacteria</taxon>
        <taxon>Bacillati</taxon>
        <taxon>Actinomycetota</taxon>
        <taxon>Actinomycetes</taxon>
        <taxon>Propionibacteriales</taxon>
        <taxon>Nocardioidaceae</taxon>
        <taxon>Aeromicrobium</taxon>
    </lineage>
</organism>
<dbReference type="InterPro" id="IPR036188">
    <property type="entry name" value="FAD/NAD-bd_sf"/>
</dbReference>
<dbReference type="AlphaFoldDB" id="A0A0U4C853"/>
<dbReference type="InterPro" id="IPR016156">
    <property type="entry name" value="FAD/NAD-linked_Rdtase_dimer_sf"/>
</dbReference>
<evidence type="ECO:0000256" key="3">
    <source>
        <dbReference type="ARBA" id="ARBA00022827"/>
    </source>
</evidence>
<dbReference type="STRING" id="2041.AERYTH_04700"/>
<dbReference type="PANTHER" id="PTHR43557:SF2">
    <property type="entry name" value="RIESKE DOMAIN-CONTAINING PROTEIN-RELATED"/>
    <property type="match status" value="1"/>
</dbReference>
<protein>
    <recommendedName>
        <fullName evidence="9">Pyridine nucleotide-disulfide oxidoreductase</fullName>
    </recommendedName>
</protein>
<evidence type="ECO:0000256" key="4">
    <source>
        <dbReference type="ARBA" id="ARBA00023002"/>
    </source>
</evidence>
<dbReference type="PANTHER" id="PTHR43557">
    <property type="entry name" value="APOPTOSIS-INDUCING FACTOR 1"/>
    <property type="match status" value="1"/>
</dbReference>
<keyword evidence="3" id="KW-0274">FAD</keyword>
<keyword evidence="4" id="KW-0560">Oxidoreductase</keyword>
<dbReference type="Proteomes" id="UP000067689">
    <property type="component" value="Chromosome"/>
</dbReference>
<feature type="domain" description="FAD/NAD(P)-binding" evidence="5">
    <location>
        <begin position="7"/>
        <end position="307"/>
    </location>
</feature>
<proteinExistence type="predicted"/>
<dbReference type="RefSeq" id="WP_083516259.1">
    <property type="nucleotide sequence ID" value="NZ_CP011502.1"/>
</dbReference>
<dbReference type="InterPro" id="IPR023753">
    <property type="entry name" value="FAD/NAD-binding_dom"/>
</dbReference>
<evidence type="ECO:0008006" key="9">
    <source>
        <dbReference type="Google" id="ProtNLM"/>
    </source>
</evidence>